<dbReference type="Pfam" id="PF00126">
    <property type="entry name" value="HTH_1"/>
    <property type="match status" value="1"/>
</dbReference>
<evidence type="ECO:0000313" key="6">
    <source>
        <dbReference type="EMBL" id="MFC5068481.1"/>
    </source>
</evidence>
<dbReference type="InterPro" id="IPR036390">
    <property type="entry name" value="WH_DNA-bd_sf"/>
</dbReference>
<evidence type="ECO:0000256" key="4">
    <source>
        <dbReference type="ARBA" id="ARBA00023163"/>
    </source>
</evidence>
<dbReference type="InterPro" id="IPR058163">
    <property type="entry name" value="LysR-type_TF_proteobact-type"/>
</dbReference>
<dbReference type="Gene3D" id="3.40.190.290">
    <property type="match status" value="1"/>
</dbReference>
<comment type="caution">
    <text evidence="6">The sequence shown here is derived from an EMBL/GenBank/DDBJ whole genome shotgun (WGS) entry which is preliminary data.</text>
</comment>
<dbReference type="EMBL" id="JBHSJF010000006">
    <property type="protein sequence ID" value="MFC5068481.1"/>
    <property type="molecule type" value="Genomic_DNA"/>
</dbReference>
<comment type="similarity">
    <text evidence="1">Belongs to the LysR transcriptional regulatory family.</text>
</comment>
<dbReference type="RefSeq" id="WP_114955625.1">
    <property type="nucleotide sequence ID" value="NZ_JBHSJF010000006.1"/>
</dbReference>
<dbReference type="Pfam" id="PF03466">
    <property type="entry name" value="LysR_substrate"/>
    <property type="match status" value="1"/>
</dbReference>
<dbReference type="PANTHER" id="PTHR30537:SF1">
    <property type="entry name" value="HTH-TYPE TRANSCRIPTIONAL REGULATOR PGRR"/>
    <property type="match status" value="1"/>
</dbReference>
<dbReference type="SUPFAM" id="SSF46785">
    <property type="entry name" value="Winged helix' DNA-binding domain"/>
    <property type="match status" value="1"/>
</dbReference>
<keyword evidence="3" id="KW-0238">DNA-binding</keyword>
<organism evidence="6 7">
    <name type="scientific">Flaviflagellibacter deserti</name>
    <dbReference type="NCBI Taxonomy" id="2267266"/>
    <lineage>
        <taxon>Bacteria</taxon>
        <taxon>Pseudomonadati</taxon>
        <taxon>Pseudomonadota</taxon>
        <taxon>Alphaproteobacteria</taxon>
        <taxon>Hyphomicrobiales</taxon>
        <taxon>Flaviflagellibacter</taxon>
    </lineage>
</organism>
<dbReference type="SUPFAM" id="SSF53850">
    <property type="entry name" value="Periplasmic binding protein-like II"/>
    <property type="match status" value="1"/>
</dbReference>
<keyword evidence="4" id="KW-0804">Transcription</keyword>
<evidence type="ECO:0000256" key="1">
    <source>
        <dbReference type="ARBA" id="ARBA00009437"/>
    </source>
</evidence>
<sequence length="301" mass="33457">MSPPDLRDLQAFIAVARHRNFRRAAAEQQVSASSLSQRLRDLEERLGARLLHRTTRSVSLTEAGERLLDRTIPALAEVTEALDELRGLREGAAGRLRINAPPPAIDSVLAPMIAPFLKRYPNIELELVAEAVRVDIVAGGFDAGVRYEEHLAQDMIAVPLGPPQCYSLVAAPPVIETYGVPKEPANLVGLPCVVHRFDNGNVLPWEFEKNGRTVRIAPTGQFRSNNLAALLQATLDGLGFFLSFEDWVRADIEAGRLVPVLKDWCEEFPGPLLYYPSRRQPPPALRAFVDFVREWRASRIS</sequence>
<dbReference type="PROSITE" id="PS50931">
    <property type="entry name" value="HTH_LYSR"/>
    <property type="match status" value="1"/>
</dbReference>
<gene>
    <name evidence="6" type="ORF">ACFPFW_10715</name>
</gene>
<dbReference type="Proteomes" id="UP001595796">
    <property type="component" value="Unassembled WGS sequence"/>
</dbReference>
<evidence type="ECO:0000259" key="5">
    <source>
        <dbReference type="PROSITE" id="PS50931"/>
    </source>
</evidence>
<dbReference type="InterPro" id="IPR000847">
    <property type="entry name" value="LysR_HTH_N"/>
</dbReference>
<keyword evidence="7" id="KW-1185">Reference proteome</keyword>
<dbReference type="PANTHER" id="PTHR30537">
    <property type="entry name" value="HTH-TYPE TRANSCRIPTIONAL REGULATOR"/>
    <property type="match status" value="1"/>
</dbReference>
<feature type="domain" description="HTH lysR-type" evidence="5">
    <location>
        <begin position="4"/>
        <end position="61"/>
    </location>
</feature>
<evidence type="ECO:0000256" key="3">
    <source>
        <dbReference type="ARBA" id="ARBA00023125"/>
    </source>
</evidence>
<dbReference type="InterPro" id="IPR005119">
    <property type="entry name" value="LysR_subst-bd"/>
</dbReference>
<keyword evidence="2" id="KW-0805">Transcription regulation</keyword>
<evidence type="ECO:0000313" key="7">
    <source>
        <dbReference type="Proteomes" id="UP001595796"/>
    </source>
</evidence>
<dbReference type="Gene3D" id="1.10.10.10">
    <property type="entry name" value="Winged helix-like DNA-binding domain superfamily/Winged helix DNA-binding domain"/>
    <property type="match status" value="1"/>
</dbReference>
<reference evidence="7" key="1">
    <citation type="journal article" date="2019" name="Int. J. Syst. Evol. Microbiol.">
        <title>The Global Catalogue of Microorganisms (GCM) 10K type strain sequencing project: providing services to taxonomists for standard genome sequencing and annotation.</title>
        <authorList>
            <consortium name="The Broad Institute Genomics Platform"/>
            <consortium name="The Broad Institute Genome Sequencing Center for Infectious Disease"/>
            <person name="Wu L."/>
            <person name="Ma J."/>
        </authorList>
    </citation>
    <scope>NUCLEOTIDE SEQUENCE [LARGE SCALE GENOMIC DNA]</scope>
    <source>
        <strain evidence="7">CGMCC 1.16444</strain>
    </source>
</reference>
<evidence type="ECO:0000256" key="2">
    <source>
        <dbReference type="ARBA" id="ARBA00023015"/>
    </source>
</evidence>
<dbReference type="InterPro" id="IPR036388">
    <property type="entry name" value="WH-like_DNA-bd_sf"/>
</dbReference>
<protein>
    <submittedName>
        <fullName evidence="6">LysR substrate-binding domain-containing protein</fullName>
    </submittedName>
</protein>
<proteinExistence type="inferred from homology"/>
<name>A0ABV9Z2W8_9HYPH</name>
<accession>A0ABV9Z2W8</accession>